<dbReference type="RefSeq" id="WP_256409692.1">
    <property type="nucleotide sequence ID" value="NZ_JANHDN010000006.1"/>
</dbReference>
<gene>
    <name evidence="3" type="ORF">ACFQMF_15360</name>
</gene>
<comment type="caution">
    <text evidence="3">The sequence shown here is derived from an EMBL/GenBank/DDBJ whole genome shotgun (WGS) entry which is preliminary data.</text>
</comment>
<dbReference type="EMBL" id="JBHTBL010000020">
    <property type="protein sequence ID" value="MFC7325945.1"/>
    <property type="molecule type" value="Genomic_DNA"/>
</dbReference>
<dbReference type="AlphaFoldDB" id="A0ABD6APR3"/>
<reference evidence="3 4" key="1">
    <citation type="journal article" date="2019" name="Int. J. Syst. Evol. Microbiol.">
        <title>The Global Catalogue of Microorganisms (GCM) 10K type strain sequencing project: providing services to taxonomists for standard genome sequencing and annotation.</title>
        <authorList>
            <consortium name="The Broad Institute Genomics Platform"/>
            <consortium name="The Broad Institute Genome Sequencing Center for Infectious Disease"/>
            <person name="Wu L."/>
            <person name="Ma J."/>
        </authorList>
    </citation>
    <scope>NUCLEOTIDE SEQUENCE [LARGE SCALE GENOMIC DNA]</scope>
    <source>
        <strain evidence="3 4">CGMCC 1.12554</strain>
    </source>
</reference>
<sequence>MFGWAPESPRPRAAAASLSAVFGVWLIYTFLRTPQYTQTPDPRVVPINGLHWLALGITAVLISASLVYTLGQQFDPVNADPADSEADSRSTPIENLRQQYATGNISDTEFEHKLERLIKTEDISWVSQPKSVSKRNENVSHSQTDSASSSELAEEESY</sequence>
<feature type="transmembrane region" description="Helical" evidence="2">
    <location>
        <begin position="12"/>
        <end position="31"/>
    </location>
</feature>
<keyword evidence="4" id="KW-1185">Reference proteome</keyword>
<organism evidence="3 4">
    <name type="scientific">Halorubrum rutilum</name>
    <dbReference type="NCBI Taxonomy" id="1364933"/>
    <lineage>
        <taxon>Archaea</taxon>
        <taxon>Methanobacteriati</taxon>
        <taxon>Methanobacteriota</taxon>
        <taxon>Stenosarchaea group</taxon>
        <taxon>Halobacteria</taxon>
        <taxon>Halobacteriales</taxon>
        <taxon>Haloferacaceae</taxon>
        <taxon>Halorubrum</taxon>
    </lineage>
</organism>
<keyword evidence="2" id="KW-0472">Membrane</keyword>
<feature type="transmembrane region" description="Helical" evidence="2">
    <location>
        <begin position="51"/>
        <end position="70"/>
    </location>
</feature>
<name>A0ABD6APR3_9EURY</name>
<evidence type="ECO:0000313" key="4">
    <source>
        <dbReference type="Proteomes" id="UP001596545"/>
    </source>
</evidence>
<evidence type="ECO:0000256" key="2">
    <source>
        <dbReference type="SAM" id="Phobius"/>
    </source>
</evidence>
<accession>A0ABD6APR3</accession>
<proteinExistence type="predicted"/>
<keyword evidence="2" id="KW-0812">Transmembrane</keyword>
<feature type="region of interest" description="Disordered" evidence="1">
    <location>
        <begin position="128"/>
        <end position="158"/>
    </location>
</feature>
<evidence type="ECO:0000256" key="1">
    <source>
        <dbReference type="SAM" id="MobiDB-lite"/>
    </source>
</evidence>
<dbReference type="Proteomes" id="UP001596545">
    <property type="component" value="Unassembled WGS sequence"/>
</dbReference>
<evidence type="ECO:0000313" key="3">
    <source>
        <dbReference type="EMBL" id="MFC7325945.1"/>
    </source>
</evidence>
<protein>
    <submittedName>
        <fullName evidence="3">SHOCT domain-containing protein</fullName>
    </submittedName>
</protein>
<keyword evidence="2" id="KW-1133">Transmembrane helix</keyword>